<dbReference type="Pfam" id="PF02563">
    <property type="entry name" value="Poly_export"/>
    <property type="match status" value="1"/>
</dbReference>
<dbReference type="Gene3D" id="3.10.560.10">
    <property type="entry name" value="Outer membrane lipoprotein wza domain like"/>
    <property type="match status" value="1"/>
</dbReference>
<sequence length="268" mass="29534">MRIKTVVVALSLVLLTSCRTSDQVTYFQDLAQSTSGQLTEQDDLRYETKICPDNQLSIFVSSIDPNSVAVFNLPLTSYLSPGETYVSATPTIQTYLVDANGYIDFPVLGKIKAAGYTRSELAEILKEKISAYVKSPLVTIKIQNFKISILGEVKSPGTRTIMNERISILDAIGLAGDLTLYGERTNVLLIRDKNGKKEYQRLDLTSSEIFTSPYYYLQQNDIIYVEPNKARIGNASYSQSAQFNISVASTIVSAISVLASLTIALLVK</sequence>
<protein>
    <recommendedName>
        <fullName evidence="21">Soluble ligand binding domain-containing protein</fullName>
    </recommendedName>
</protein>
<evidence type="ECO:0000256" key="6">
    <source>
        <dbReference type="ARBA" id="ARBA00022692"/>
    </source>
</evidence>
<dbReference type="PATRIC" id="fig|997887.3.peg.3167"/>
<evidence type="ECO:0000313" key="20">
    <source>
        <dbReference type="Proteomes" id="UP000005150"/>
    </source>
</evidence>
<comment type="similarity">
    <text evidence="2">Belongs to the BexD/CtrA/VexA family.</text>
</comment>
<proteinExistence type="inferred from homology"/>
<organism evidence="19 20">
    <name type="scientific">Bacteroides salyersiae CL02T12C01</name>
    <dbReference type="NCBI Taxonomy" id="997887"/>
    <lineage>
        <taxon>Bacteria</taxon>
        <taxon>Pseudomonadati</taxon>
        <taxon>Bacteroidota</taxon>
        <taxon>Bacteroidia</taxon>
        <taxon>Bacteroidales</taxon>
        <taxon>Bacteroidaceae</taxon>
        <taxon>Bacteroides</taxon>
    </lineage>
</organism>
<evidence type="ECO:0000313" key="19">
    <source>
        <dbReference type="EMBL" id="EIY61184.1"/>
    </source>
</evidence>
<evidence type="ECO:0000256" key="3">
    <source>
        <dbReference type="ARBA" id="ARBA00022448"/>
    </source>
</evidence>
<keyword evidence="6 15" id="KW-0812">Transmembrane</keyword>
<dbReference type="Proteomes" id="UP000005150">
    <property type="component" value="Unassembled WGS sequence"/>
</dbReference>
<dbReference type="PANTHER" id="PTHR33619:SF3">
    <property type="entry name" value="POLYSACCHARIDE EXPORT PROTEIN GFCE-RELATED"/>
    <property type="match status" value="1"/>
</dbReference>
<feature type="domain" description="SLBB" evidence="18">
    <location>
        <begin position="146"/>
        <end position="225"/>
    </location>
</feature>
<evidence type="ECO:0000256" key="8">
    <source>
        <dbReference type="ARBA" id="ARBA00023047"/>
    </source>
</evidence>
<evidence type="ECO:0000256" key="4">
    <source>
        <dbReference type="ARBA" id="ARBA00022452"/>
    </source>
</evidence>
<keyword evidence="15" id="KW-1133">Transmembrane helix</keyword>
<gene>
    <name evidence="19" type="ORF">HMPREF1071_03055</name>
</gene>
<evidence type="ECO:0000259" key="17">
    <source>
        <dbReference type="Pfam" id="PF02563"/>
    </source>
</evidence>
<dbReference type="PANTHER" id="PTHR33619">
    <property type="entry name" value="POLYSACCHARIDE EXPORT PROTEIN GFCE-RELATED"/>
    <property type="match status" value="1"/>
</dbReference>
<evidence type="ECO:0000256" key="1">
    <source>
        <dbReference type="ARBA" id="ARBA00004571"/>
    </source>
</evidence>
<evidence type="ECO:0008006" key="21">
    <source>
        <dbReference type="Google" id="ProtNLM"/>
    </source>
</evidence>
<dbReference type="InterPro" id="IPR003715">
    <property type="entry name" value="Poly_export_N"/>
</dbReference>
<evidence type="ECO:0000256" key="7">
    <source>
        <dbReference type="ARBA" id="ARBA00022729"/>
    </source>
</evidence>
<keyword evidence="11 15" id="KW-0472">Membrane</keyword>
<keyword evidence="14" id="KW-0449">Lipoprotein</keyword>
<keyword evidence="10" id="KW-0626">Porin</keyword>
<dbReference type="InterPro" id="IPR049712">
    <property type="entry name" value="Poly_export"/>
</dbReference>
<dbReference type="AlphaFoldDB" id="I9HM20"/>
<accession>I9HM20</accession>
<comment type="subcellular location">
    <subcellularLocation>
        <location evidence="1">Cell outer membrane</location>
        <topology evidence="1">Multi-pass membrane protein</topology>
    </subcellularLocation>
</comment>
<keyword evidence="3" id="KW-0813">Transport</keyword>
<dbReference type="RefSeq" id="WP_007481017.1">
    <property type="nucleotide sequence ID" value="NZ_JH724308.1"/>
</dbReference>
<dbReference type="GO" id="GO:0046930">
    <property type="term" value="C:pore complex"/>
    <property type="evidence" value="ECO:0007669"/>
    <property type="project" value="UniProtKB-KW"/>
</dbReference>
<evidence type="ECO:0000256" key="10">
    <source>
        <dbReference type="ARBA" id="ARBA00023114"/>
    </source>
</evidence>
<dbReference type="Pfam" id="PF22461">
    <property type="entry name" value="SLBB_2"/>
    <property type="match status" value="1"/>
</dbReference>
<keyword evidence="8" id="KW-0625">Polysaccharide transport</keyword>
<evidence type="ECO:0000256" key="13">
    <source>
        <dbReference type="ARBA" id="ARBA00023237"/>
    </source>
</evidence>
<keyword evidence="12" id="KW-0564">Palmitate</keyword>
<feature type="transmembrane region" description="Helical" evidence="15">
    <location>
        <begin position="245"/>
        <end position="267"/>
    </location>
</feature>
<name>I9HM20_9BACE</name>
<evidence type="ECO:0000256" key="9">
    <source>
        <dbReference type="ARBA" id="ARBA00023065"/>
    </source>
</evidence>
<dbReference type="OrthoDB" id="662756at2"/>
<evidence type="ECO:0000256" key="5">
    <source>
        <dbReference type="ARBA" id="ARBA00022597"/>
    </source>
</evidence>
<dbReference type="PROSITE" id="PS51257">
    <property type="entry name" value="PROKAR_LIPOPROTEIN"/>
    <property type="match status" value="1"/>
</dbReference>
<feature type="chain" id="PRO_5003720865" description="Soluble ligand binding domain-containing protein" evidence="16">
    <location>
        <begin position="23"/>
        <end position="268"/>
    </location>
</feature>
<dbReference type="GO" id="GO:0009279">
    <property type="term" value="C:cell outer membrane"/>
    <property type="evidence" value="ECO:0007669"/>
    <property type="project" value="UniProtKB-SubCell"/>
</dbReference>
<comment type="caution">
    <text evidence="19">The sequence shown here is derived from an EMBL/GenBank/DDBJ whole genome shotgun (WGS) entry which is preliminary data.</text>
</comment>
<evidence type="ECO:0000259" key="18">
    <source>
        <dbReference type="Pfam" id="PF22461"/>
    </source>
</evidence>
<keyword evidence="13" id="KW-0998">Cell outer membrane</keyword>
<evidence type="ECO:0000256" key="15">
    <source>
        <dbReference type="SAM" id="Phobius"/>
    </source>
</evidence>
<evidence type="ECO:0000256" key="11">
    <source>
        <dbReference type="ARBA" id="ARBA00023136"/>
    </source>
</evidence>
<keyword evidence="20" id="KW-1185">Reference proteome</keyword>
<evidence type="ECO:0000256" key="12">
    <source>
        <dbReference type="ARBA" id="ARBA00023139"/>
    </source>
</evidence>
<dbReference type="GO" id="GO:0015288">
    <property type="term" value="F:porin activity"/>
    <property type="evidence" value="ECO:0007669"/>
    <property type="project" value="UniProtKB-KW"/>
</dbReference>
<evidence type="ECO:0000256" key="2">
    <source>
        <dbReference type="ARBA" id="ARBA00009450"/>
    </source>
</evidence>
<dbReference type="EMBL" id="AGXV01000035">
    <property type="protein sequence ID" value="EIY61184.1"/>
    <property type="molecule type" value="Genomic_DNA"/>
</dbReference>
<evidence type="ECO:0000256" key="14">
    <source>
        <dbReference type="ARBA" id="ARBA00023288"/>
    </source>
</evidence>
<dbReference type="InterPro" id="IPR054765">
    <property type="entry name" value="SLBB_dom"/>
</dbReference>
<keyword evidence="4" id="KW-1134">Transmembrane beta strand</keyword>
<evidence type="ECO:0000256" key="16">
    <source>
        <dbReference type="SAM" id="SignalP"/>
    </source>
</evidence>
<keyword evidence="7 16" id="KW-0732">Signal</keyword>
<feature type="domain" description="Polysaccharide export protein N-terminal" evidence="17">
    <location>
        <begin position="46"/>
        <end position="142"/>
    </location>
</feature>
<dbReference type="HOGENOM" id="CLU_038343_1_0_10"/>
<feature type="signal peptide" evidence="16">
    <location>
        <begin position="1"/>
        <end position="22"/>
    </location>
</feature>
<keyword evidence="5" id="KW-0762">Sugar transport</keyword>
<reference evidence="19 20" key="1">
    <citation type="submission" date="2012-02" db="EMBL/GenBank/DDBJ databases">
        <title>The Genome Sequence of Bacteroides salyersiae CL02T12C01.</title>
        <authorList>
            <consortium name="The Broad Institute Genome Sequencing Platform"/>
            <person name="Earl A."/>
            <person name="Ward D."/>
            <person name="Feldgarden M."/>
            <person name="Gevers D."/>
            <person name="Zitomersky N.L."/>
            <person name="Coyne M.J."/>
            <person name="Comstock L.E."/>
            <person name="Young S.K."/>
            <person name="Zeng Q."/>
            <person name="Gargeya S."/>
            <person name="Fitzgerald M."/>
            <person name="Haas B."/>
            <person name="Abouelleil A."/>
            <person name="Alvarado L."/>
            <person name="Arachchi H.M."/>
            <person name="Berlin A."/>
            <person name="Chapman S.B."/>
            <person name="Gearin G."/>
            <person name="Goldberg J."/>
            <person name="Griggs A."/>
            <person name="Gujja S."/>
            <person name="Hansen M."/>
            <person name="Heiman D."/>
            <person name="Howarth C."/>
            <person name="Larimer J."/>
            <person name="Lui A."/>
            <person name="MacDonald P.J.P."/>
            <person name="McCowen C."/>
            <person name="Montmayeur A."/>
            <person name="Murphy C."/>
            <person name="Neiman D."/>
            <person name="Pearson M."/>
            <person name="Priest M."/>
            <person name="Roberts A."/>
            <person name="Saif S."/>
            <person name="Shea T."/>
            <person name="Sisk P."/>
            <person name="Stolte C."/>
            <person name="Sykes S."/>
            <person name="Wortman J."/>
            <person name="Nusbaum C."/>
            <person name="Birren B."/>
        </authorList>
    </citation>
    <scope>NUCLEOTIDE SEQUENCE [LARGE SCALE GENOMIC DNA]</scope>
    <source>
        <strain evidence="19 20">CL02T12C01</strain>
    </source>
</reference>
<dbReference type="GO" id="GO:0006811">
    <property type="term" value="P:monoatomic ion transport"/>
    <property type="evidence" value="ECO:0007669"/>
    <property type="project" value="UniProtKB-KW"/>
</dbReference>
<dbReference type="GO" id="GO:0015159">
    <property type="term" value="F:polysaccharide transmembrane transporter activity"/>
    <property type="evidence" value="ECO:0007669"/>
    <property type="project" value="InterPro"/>
</dbReference>
<keyword evidence="9" id="KW-0406">Ion transport</keyword>